<dbReference type="Pfam" id="PF09336">
    <property type="entry name" value="Vps4_C"/>
    <property type="match status" value="1"/>
</dbReference>
<dbReference type="GO" id="GO:0016887">
    <property type="term" value="F:ATP hydrolysis activity"/>
    <property type="evidence" value="ECO:0007669"/>
    <property type="project" value="TreeGrafter"/>
</dbReference>
<dbReference type="PANTHER" id="PTHR23074:SF159">
    <property type="entry name" value="PROTEIN SUPPRESSOR OF K(+) TRANSPORT GROWTH DEFECT 1"/>
    <property type="match status" value="1"/>
</dbReference>
<evidence type="ECO:0000256" key="3">
    <source>
        <dbReference type="SAM" id="MobiDB-lite"/>
    </source>
</evidence>
<dbReference type="Gene3D" id="1.10.8.60">
    <property type="match status" value="1"/>
</dbReference>
<protein>
    <submittedName>
        <fullName evidence="5">Vps4 oligomerization, C-terminal</fullName>
    </submittedName>
</protein>
<dbReference type="AlphaFoldDB" id="A0A103XH56"/>
<organism evidence="5 6">
    <name type="scientific">Cynara cardunculus var. scolymus</name>
    <name type="common">Globe artichoke</name>
    <name type="synonym">Cynara scolymus</name>
    <dbReference type="NCBI Taxonomy" id="59895"/>
    <lineage>
        <taxon>Eukaryota</taxon>
        <taxon>Viridiplantae</taxon>
        <taxon>Streptophyta</taxon>
        <taxon>Embryophyta</taxon>
        <taxon>Tracheophyta</taxon>
        <taxon>Spermatophyta</taxon>
        <taxon>Magnoliopsida</taxon>
        <taxon>eudicotyledons</taxon>
        <taxon>Gunneridae</taxon>
        <taxon>Pentapetalae</taxon>
        <taxon>asterids</taxon>
        <taxon>campanulids</taxon>
        <taxon>Asterales</taxon>
        <taxon>Asteraceae</taxon>
        <taxon>Carduoideae</taxon>
        <taxon>Cardueae</taxon>
        <taxon>Carduinae</taxon>
        <taxon>Cynara</taxon>
    </lineage>
</organism>
<keyword evidence="1" id="KW-0547">Nucleotide-binding</keyword>
<evidence type="ECO:0000313" key="5">
    <source>
        <dbReference type="EMBL" id="KVH90675.1"/>
    </source>
</evidence>
<sequence length="229" mass="25639">MYSNFKEQAIQYVKQAVHEDNAKAFPFIHERFGILHFRTHLKIREAITLKFTEYLRSPEEIGALIDDAGAGPAANGGDTATKTKDGEGDGEDPEQAKLRTGLNSAIAIRRRFDKLIYIPLPDLKARLHMFKLQRDAPNNKNESDFESLACKTEGFSGSDIAVKDALFESVCKTQDAMFFVKTNEDLWVPCGPKQPGAVRSQELAEKRPTVSKSDLEVHETFTKEFGEEG</sequence>
<comment type="caution">
    <text evidence="5">The sequence shown here is derived from an EMBL/GenBank/DDBJ whole genome shotgun (WGS) entry which is preliminary data.</text>
</comment>
<evidence type="ECO:0000256" key="1">
    <source>
        <dbReference type="ARBA" id="ARBA00022741"/>
    </source>
</evidence>
<reference evidence="5 6" key="1">
    <citation type="journal article" date="2016" name="Sci. Rep.">
        <title>The genome sequence of the outbreeding globe artichoke constructed de novo incorporating a phase-aware low-pass sequencing strategy of F1 progeny.</title>
        <authorList>
            <person name="Scaglione D."/>
            <person name="Reyes-Chin-Wo S."/>
            <person name="Acquadro A."/>
            <person name="Froenicke L."/>
            <person name="Portis E."/>
            <person name="Beitel C."/>
            <person name="Tirone M."/>
            <person name="Mauro R."/>
            <person name="Lo Monaco A."/>
            <person name="Mauromicale G."/>
            <person name="Faccioli P."/>
            <person name="Cattivelli L."/>
            <person name="Rieseberg L."/>
            <person name="Michelmore R."/>
            <person name="Lanteri S."/>
        </authorList>
    </citation>
    <scope>NUCLEOTIDE SEQUENCE [LARGE SCALE GENOMIC DNA]</scope>
    <source>
        <strain evidence="5">2C</strain>
    </source>
</reference>
<dbReference type="InterPro" id="IPR027417">
    <property type="entry name" value="P-loop_NTPase"/>
</dbReference>
<feature type="domain" description="Spastin/Vps4 C-terminal" evidence="4">
    <location>
        <begin position="203"/>
        <end position="226"/>
    </location>
</feature>
<dbReference type="PANTHER" id="PTHR23074">
    <property type="entry name" value="AAA DOMAIN-CONTAINING"/>
    <property type="match status" value="1"/>
</dbReference>
<dbReference type="GO" id="GO:0007033">
    <property type="term" value="P:vacuole organization"/>
    <property type="evidence" value="ECO:0007669"/>
    <property type="project" value="TreeGrafter"/>
</dbReference>
<evidence type="ECO:0000313" key="6">
    <source>
        <dbReference type="Proteomes" id="UP000243975"/>
    </source>
</evidence>
<feature type="compositionally biased region" description="Low complexity" evidence="3">
    <location>
        <begin position="66"/>
        <end position="78"/>
    </location>
</feature>
<accession>A0A103XH56</accession>
<dbReference type="GO" id="GO:0005524">
    <property type="term" value="F:ATP binding"/>
    <property type="evidence" value="ECO:0007669"/>
    <property type="project" value="UniProtKB-KW"/>
</dbReference>
<dbReference type="Gramene" id="KVH90675">
    <property type="protein sequence ID" value="KVH90675"/>
    <property type="gene ID" value="Ccrd_007304"/>
</dbReference>
<keyword evidence="2" id="KW-0067">ATP-binding</keyword>
<dbReference type="EMBL" id="LEKV01005097">
    <property type="protein sequence ID" value="KVH90675.1"/>
    <property type="molecule type" value="Genomic_DNA"/>
</dbReference>
<dbReference type="Proteomes" id="UP000243975">
    <property type="component" value="Unassembled WGS sequence"/>
</dbReference>
<dbReference type="InterPro" id="IPR050304">
    <property type="entry name" value="MT-severing_AAA_ATPase"/>
</dbReference>
<keyword evidence="6" id="KW-1185">Reference proteome</keyword>
<dbReference type="Gene3D" id="3.40.50.300">
    <property type="entry name" value="P-loop containing nucleotide triphosphate hydrolases"/>
    <property type="match status" value="1"/>
</dbReference>
<name>A0A103XH56_CYNCS</name>
<dbReference type="GO" id="GO:0016197">
    <property type="term" value="P:endosomal transport"/>
    <property type="evidence" value="ECO:0007669"/>
    <property type="project" value="TreeGrafter"/>
</dbReference>
<evidence type="ECO:0000256" key="2">
    <source>
        <dbReference type="ARBA" id="ARBA00022840"/>
    </source>
</evidence>
<feature type="region of interest" description="Disordered" evidence="3">
    <location>
        <begin position="66"/>
        <end position="95"/>
    </location>
</feature>
<dbReference type="STRING" id="59895.A0A103XH56"/>
<dbReference type="SUPFAM" id="SSF52540">
    <property type="entry name" value="P-loop containing nucleoside triphosphate hydrolases"/>
    <property type="match status" value="1"/>
</dbReference>
<evidence type="ECO:0000259" key="4">
    <source>
        <dbReference type="Pfam" id="PF09336"/>
    </source>
</evidence>
<dbReference type="InterPro" id="IPR015415">
    <property type="entry name" value="Spast_Vps4_C"/>
</dbReference>
<proteinExistence type="predicted"/>
<gene>
    <name evidence="5" type="ORF">Ccrd_007304</name>
</gene>